<keyword evidence="7" id="KW-1185">Reference proteome</keyword>
<dbReference type="Gene3D" id="3.40.50.2300">
    <property type="match status" value="2"/>
</dbReference>
<dbReference type="RefSeq" id="WP_113803929.1">
    <property type="nucleotide sequence ID" value="NZ_QOCW01000001.1"/>
</dbReference>
<dbReference type="GO" id="GO:0030313">
    <property type="term" value="C:cell envelope"/>
    <property type="evidence" value="ECO:0007669"/>
    <property type="project" value="UniProtKB-SubCell"/>
</dbReference>
<comment type="subcellular location">
    <subcellularLocation>
        <location evidence="1">Cell envelope</location>
    </subcellularLocation>
</comment>
<dbReference type="InterPro" id="IPR025997">
    <property type="entry name" value="SBP_2_dom"/>
</dbReference>
<feature type="signal peptide" evidence="4">
    <location>
        <begin position="1"/>
        <end position="21"/>
    </location>
</feature>
<comment type="caution">
    <text evidence="6">The sequence shown here is derived from an EMBL/GenBank/DDBJ whole genome shotgun (WGS) entry which is preliminary data.</text>
</comment>
<evidence type="ECO:0000256" key="2">
    <source>
        <dbReference type="ARBA" id="ARBA00007639"/>
    </source>
</evidence>
<dbReference type="OrthoDB" id="9814427at2"/>
<dbReference type="PROSITE" id="PS51257">
    <property type="entry name" value="PROKAR_LIPOPROTEIN"/>
    <property type="match status" value="1"/>
</dbReference>
<dbReference type="PANTHER" id="PTHR46847:SF1">
    <property type="entry name" value="D-ALLOSE-BINDING PERIPLASMIC PROTEIN-RELATED"/>
    <property type="match status" value="1"/>
</dbReference>
<name>A0A366Y4B4_9BACI</name>
<protein>
    <submittedName>
        <fullName evidence="6">Rhizopine-binding protein</fullName>
    </submittedName>
</protein>
<dbReference type="EMBL" id="QOCW01000001">
    <property type="protein sequence ID" value="RBW71224.1"/>
    <property type="molecule type" value="Genomic_DNA"/>
</dbReference>
<dbReference type="Pfam" id="PF13407">
    <property type="entry name" value="Peripla_BP_4"/>
    <property type="match status" value="1"/>
</dbReference>
<dbReference type="Proteomes" id="UP000253314">
    <property type="component" value="Unassembled WGS sequence"/>
</dbReference>
<comment type="similarity">
    <text evidence="2">Belongs to the bacterial solute-binding protein 2 family.</text>
</comment>
<sequence>MKLKKIINCFMMAILLIGLLAACGSDETAGSGEGKDQIKIGAAMPVFDDKWLSYLYDGITEYDEQNDNVEVIMVDAKNDAGKQFSQVETFIVQQVDAILINPVETDSLGPMVDAANEAGIPVVVVNRQPDEEVMKNIYAYVGSESLEAGTIQMEKVVELLGGKGNVAIMNGTLGQESVVKRTQGNKDVLAENPDMKLVREQTGDYQRALGMTVMENWIQAGDQIDAIVANNDEMAIGAIMALEAAGQLEGKVIAGIDGTIDALQYVKDGKLNITAFQDAYGQGKGAIEAAVKAVNGEKLDNNFINIPFELVTEENVDEYIAKWEK</sequence>
<evidence type="ECO:0000256" key="3">
    <source>
        <dbReference type="ARBA" id="ARBA00022729"/>
    </source>
</evidence>
<evidence type="ECO:0000313" key="6">
    <source>
        <dbReference type="EMBL" id="RBW71224.1"/>
    </source>
</evidence>
<evidence type="ECO:0000256" key="1">
    <source>
        <dbReference type="ARBA" id="ARBA00004196"/>
    </source>
</evidence>
<evidence type="ECO:0000256" key="4">
    <source>
        <dbReference type="SAM" id="SignalP"/>
    </source>
</evidence>
<feature type="domain" description="Periplasmic binding protein" evidence="5">
    <location>
        <begin position="40"/>
        <end position="298"/>
    </location>
</feature>
<dbReference type="CDD" id="cd06301">
    <property type="entry name" value="PBP1_rhizopine_binding-like"/>
    <property type="match status" value="1"/>
</dbReference>
<evidence type="ECO:0000259" key="5">
    <source>
        <dbReference type="Pfam" id="PF13407"/>
    </source>
</evidence>
<dbReference type="InterPro" id="IPR028082">
    <property type="entry name" value="Peripla_BP_I"/>
</dbReference>
<keyword evidence="3 4" id="KW-0732">Signal</keyword>
<dbReference type="PANTHER" id="PTHR46847">
    <property type="entry name" value="D-ALLOSE-BINDING PERIPLASMIC PROTEIN-RELATED"/>
    <property type="match status" value="1"/>
</dbReference>
<organism evidence="6 7">
    <name type="scientific">Bacillus taeanensis</name>
    <dbReference type="NCBI Taxonomy" id="273032"/>
    <lineage>
        <taxon>Bacteria</taxon>
        <taxon>Bacillati</taxon>
        <taxon>Bacillota</taxon>
        <taxon>Bacilli</taxon>
        <taxon>Bacillales</taxon>
        <taxon>Bacillaceae</taxon>
        <taxon>Bacillus</taxon>
    </lineage>
</organism>
<dbReference type="SUPFAM" id="SSF53822">
    <property type="entry name" value="Periplasmic binding protein-like I"/>
    <property type="match status" value="1"/>
</dbReference>
<dbReference type="AlphaFoldDB" id="A0A366Y4B4"/>
<evidence type="ECO:0000313" key="7">
    <source>
        <dbReference type="Proteomes" id="UP000253314"/>
    </source>
</evidence>
<dbReference type="GO" id="GO:0030246">
    <property type="term" value="F:carbohydrate binding"/>
    <property type="evidence" value="ECO:0007669"/>
    <property type="project" value="UniProtKB-ARBA"/>
</dbReference>
<accession>A0A366Y4B4</accession>
<gene>
    <name evidence="6" type="ORF">DS031_00275</name>
</gene>
<reference evidence="6 7" key="1">
    <citation type="submission" date="2018-07" db="EMBL/GenBank/DDBJ databases">
        <title>Lottiidibacillus patelloidae gen. nov., sp. nov., isolated from the intestinal tract of a marine limpet and the reclassification of B. taeanensis BH030017T, B. algicola KMM 3737T and B. hwajinpoensis SW-72T as genus Lottiidibacillus.</title>
        <authorList>
            <person name="Liu R."/>
            <person name="Huang Z."/>
        </authorList>
    </citation>
    <scope>NUCLEOTIDE SEQUENCE [LARGE SCALE GENOMIC DNA]</scope>
    <source>
        <strain evidence="6 7">BH030017</strain>
    </source>
</reference>
<proteinExistence type="inferred from homology"/>
<feature type="chain" id="PRO_5039356338" evidence="4">
    <location>
        <begin position="22"/>
        <end position="325"/>
    </location>
</feature>